<keyword evidence="1" id="KW-0378">Hydrolase</keyword>
<organism evidence="1">
    <name type="scientific">Clostridioides difficile</name>
    <name type="common">Peptoclostridium difficile</name>
    <dbReference type="NCBI Taxonomy" id="1496"/>
    <lineage>
        <taxon>Bacteria</taxon>
        <taxon>Bacillati</taxon>
        <taxon>Bacillota</taxon>
        <taxon>Clostridia</taxon>
        <taxon>Peptostreptococcales</taxon>
        <taxon>Peptostreptococcaceae</taxon>
        <taxon>Clostridioides</taxon>
    </lineage>
</organism>
<dbReference type="Pfam" id="PF09563">
    <property type="entry name" value="RE_LlaJI"/>
    <property type="match status" value="2"/>
</dbReference>
<protein>
    <submittedName>
        <fullName evidence="1">Type II restriction endonuclease</fullName>
    </submittedName>
</protein>
<keyword evidence="1" id="KW-0255">Endonuclease</keyword>
<name>A0A2R2ZJN0_CLODI</name>
<sequence>MISVFLREQKRYTQEDLVKEFHCSEEKTVHILKRLKEYGVLKAVKANDIQKDLTDLVDEDIEIADVEVGENEYLYVFTFVGVITIEGRVLKCYPKYLLDTTAPKTELKQVLKVLEKYNSKEQIIRMYNDTSDSSAFNMLAVMLFLLQDYFEYGAYTNTQDIIESNGAGDILWDKTINETFTLLSNNRPYYPELLTMKRVNDDFDFFKRLHESILTRCTEELRDADLLDLFDIMGVDISDEQIEDFGDKEYVLVRIIKELNVQFNTRKQLLLKTLYAYIANSSALDDLDCFSMFGTNSFNMVWEKVCAEVLDNQLQKPIGGLRLPVPLAEQYHDMRYKKLIDLIDKPQWSGTAPNGEPFVKQAEDTLIPDLISIVNVDGHCQFIIFDAKYYNIQLEHNKKLRGQPGIESITKQYLYQLVYQPFVDAHQIGTVKNCFLMPTEMSEIIEKGSVSLAMMKRLGLEDIQVRLLPAKTVFTHYLKNTKLDIQDLNLR</sequence>
<reference evidence="1" key="1">
    <citation type="journal article" date="2018" name="Genome Biol. Evol.">
        <title>Two Groups of Cocirculating, Epidemic Clostridiodes difficile Strains Microdiversify through Different Mechanisms.</title>
        <authorList>
            <person name="Murillo T."/>
            <person name="Ramirez-Vargas G."/>
            <person name="Riedel T."/>
            <person name="Overmann J."/>
            <person name="Andersen J.M."/>
            <person name="Guzman-Verri C."/>
            <person name="Chaves-Olarte E."/>
            <person name="Rodriguez C."/>
        </authorList>
    </citation>
    <scope>NUCLEOTIDE SEQUENCE</scope>
    <source>
        <strain evidence="1">LIBA-2945</strain>
    </source>
</reference>
<evidence type="ECO:0000313" key="1">
    <source>
        <dbReference type="EMBL" id="AUV57986.1"/>
    </source>
</evidence>
<dbReference type="GO" id="GO:0004519">
    <property type="term" value="F:endonuclease activity"/>
    <property type="evidence" value="ECO:0007669"/>
    <property type="project" value="UniProtKB-KW"/>
</dbReference>
<proteinExistence type="predicted"/>
<accession>A0A2R2ZJN0</accession>
<gene>
    <name evidence="1" type="ORF">ProphageCTn5LIBA2945_00060</name>
</gene>
<dbReference type="InterPro" id="IPR018579">
    <property type="entry name" value="Restrct_endonuc_II_LlaJI"/>
</dbReference>
<dbReference type="EMBL" id="MF547665">
    <property type="protein sequence ID" value="AUV57986.1"/>
    <property type="molecule type" value="Genomic_DNA"/>
</dbReference>
<dbReference type="AlphaFoldDB" id="A0A2R2ZJN0"/>
<keyword evidence="1" id="KW-0540">Nuclease</keyword>